<sequence>MVSTRASFTCLKRCLYILTGDGPHQRGSPLGQSGSPYYGAVNESGVSLASTSTPTTTTTLPVELFYRPWSNALGQFTFLRACQAFPDVLCLDYWPSRRTDHSLYKISADQEQPPAQIWKNLDYLQALIHLSDRGLYSEVNATLKHAFILFPDIFSSSLVELTLCPQFPSTHTAPINLNALHNSMLNQVIKYYLAPRVNSQLVLYALWNGGGQV</sequence>
<gene>
    <name evidence="1" type="ORF">PXEA_LOCUS31960</name>
</gene>
<dbReference type="PANTHER" id="PTHR13162">
    <property type="entry name" value="CCR4-NOT TRANSCRIPTION COMPLEX"/>
    <property type="match status" value="1"/>
</dbReference>
<dbReference type="GO" id="GO:0060090">
    <property type="term" value="F:molecular adaptor activity"/>
    <property type="evidence" value="ECO:0007669"/>
    <property type="project" value="TreeGrafter"/>
</dbReference>
<dbReference type="EMBL" id="CAAALY010258150">
    <property type="protein sequence ID" value="VEL38520.1"/>
    <property type="molecule type" value="Genomic_DNA"/>
</dbReference>
<accession>A0A3S5BAF1</accession>
<comment type="caution">
    <text evidence="1">The sequence shown here is derived from an EMBL/GenBank/DDBJ whole genome shotgun (WGS) entry which is preliminary data.</text>
</comment>
<organism evidence="1 2">
    <name type="scientific">Protopolystoma xenopodis</name>
    <dbReference type="NCBI Taxonomy" id="117903"/>
    <lineage>
        <taxon>Eukaryota</taxon>
        <taxon>Metazoa</taxon>
        <taxon>Spiralia</taxon>
        <taxon>Lophotrochozoa</taxon>
        <taxon>Platyhelminthes</taxon>
        <taxon>Monogenea</taxon>
        <taxon>Polyopisthocotylea</taxon>
        <taxon>Polystomatidea</taxon>
        <taxon>Polystomatidae</taxon>
        <taxon>Protopolystoma</taxon>
    </lineage>
</organism>
<keyword evidence="2" id="KW-1185">Reference proteome</keyword>
<dbReference type="InterPro" id="IPR040398">
    <property type="entry name" value="Not1"/>
</dbReference>
<dbReference type="GO" id="GO:0030015">
    <property type="term" value="C:CCR4-NOT core complex"/>
    <property type="evidence" value="ECO:0007669"/>
    <property type="project" value="InterPro"/>
</dbReference>
<evidence type="ECO:0000313" key="2">
    <source>
        <dbReference type="Proteomes" id="UP000784294"/>
    </source>
</evidence>
<proteinExistence type="predicted"/>
<dbReference type="PANTHER" id="PTHR13162:SF8">
    <property type="entry name" value="CCR4-NOT TRANSCRIPTION COMPLEX SUBUNIT 1"/>
    <property type="match status" value="1"/>
</dbReference>
<dbReference type="GO" id="GO:0000932">
    <property type="term" value="C:P-body"/>
    <property type="evidence" value="ECO:0007669"/>
    <property type="project" value="TreeGrafter"/>
</dbReference>
<dbReference type="GO" id="GO:0000288">
    <property type="term" value="P:nuclear-transcribed mRNA catabolic process, deadenylation-dependent decay"/>
    <property type="evidence" value="ECO:0007669"/>
    <property type="project" value="TreeGrafter"/>
</dbReference>
<dbReference type="OrthoDB" id="1933107at2759"/>
<protein>
    <submittedName>
        <fullName evidence="1">Uncharacterized protein</fullName>
    </submittedName>
</protein>
<evidence type="ECO:0000313" key="1">
    <source>
        <dbReference type="EMBL" id="VEL38520.1"/>
    </source>
</evidence>
<dbReference type="AlphaFoldDB" id="A0A3S5BAF1"/>
<name>A0A3S5BAF1_9PLAT</name>
<dbReference type="Proteomes" id="UP000784294">
    <property type="component" value="Unassembled WGS sequence"/>
</dbReference>
<reference evidence="1" key="1">
    <citation type="submission" date="2018-11" db="EMBL/GenBank/DDBJ databases">
        <authorList>
            <consortium name="Pathogen Informatics"/>
        </authorList>
    </citation>
    <scope>NUCLEOTIDE SEQUENCE</scope>
</reference>
<dbReference type="GO" id="GO:0017148">
    <property type="term" value="P:negative regulation of translation"/>
    <property type="evidence" value="ECO:0007669"/>
    <property type="project" value="InterPro"/>
</dbReference>